<reference evidence="2 3" key="1">
    <citation type="submission" date="2018-09" db="EMBL/GenBank/DDBJ databases">
        <authorList>
            <person name="Wang F."/>
        </authorList>
    </citation>
    <scope>NUCLEOTIDE SEQUENCE [LARGE SCALE GENOMIC DNA]</scope>
    <source>
        <strain evidence="2 3">PLHSC7-2</strain>
    </source>
</reference>
<dbReference type="PANTHER" id="PTHR30212">
    <property type="entry name" value="PROTEIN YIIM"/>
    <property type="match status" value="1"/>
</dbReference>
<dbReference type="InterPro" id="IPR011037">
    <property type="entry name" value="Pyrv_Knase-like_insert_dom_sf"/>
</dbReference>
<dbReference type="Proteomes" id="UP000283255">
    <property type="component" value="Unassembled WGS sequence"/>
</dbReference>
<dbReference type="GO" id="GO:0030151">
    <property type="term" value="F:molybdenum ion binding"/>
    <property type="evidence" value="ECO:0007669"/>
    <property type="project" value="InterPro"/>
</dbReference>
<dbReference type="PROSITE" id="PS51340">
    <property type="entry name" value="MOSC"/>
    <property type="match status" value="1"/>
</dbReference>
<dbReference type="OrthoDB" id="9786134at2"/>
<keyword evidence="3" id="KW-1185">Reference proteome</keyword>
<dbReference type="InterPro" id="IPR005302">
    <property type="entry name" value="MoCF_Sase_C"/>
</dbReference>
<sequence length="227" mass="26114">MHSDVKILAGKVTEHGPFSSAINKQVITEPVWVSETGLSNDQQADKRFHGGPERALHYYPQEHYQAWLKQYPAHPKMRISGFGENISGLGFTEQNLAIGDIFQLGGAQLQISQPRSPCFKLNHRFEIANLALQMQMTGRCGWFFRVLQPGWVKPNDSLTLIQRSDYQLMLWQVLQSAYLEPFDKKTLKCWINDPYLADNWRKKACQRLQTGKIENWNDRLFGQSAFG</sequence>
<accession>A0A418YA71</accession>
<dbReference type="EMBL" id="QZCH01000036">
    <property type="protein sequence ID" value="RJG39181.1"/>
    <property type="molecule type" value="Genomic_DNA"/>
</dbReference>
<organism evidence="2 3">
    <name type="scientific">Motilimonas pumila</name>
    <dbReference type="NCBI Taxonomy" id="2303987"/>
    <lineage>
        <taxon>Bacteria</taxon>
        <taxon>Pseudomonadati</taxon>
        <taxon>Pseudomonadota</taxon>
        <taxon>Gammaproteobacteria</taxon>
        <taxon>Alteromonadales</taxon>
        <taxon>Alteromonadales genera incertae sedis</taxon>
        <taxon>Motilimonas</taxon>
    </lineage>
</organism>
<dbReference type="GO" id="GO:0003824">
    <property type="term" value="F:catalytic activity"/>
    <property type="evidence" value="ECO:0007669"/>
    <property type="project" value="InterPro"/>
</dbReference>
<feature type="domain" description="MOSC" evidence="1">
    <location>
        <begin position="25"/>
        <end position="161"/>
    </location>
</feature>
<proteinExistence type="predicted"/>
<gene>
    <name evidence="2" type="ORF">D1Z90_18390</name>
</gene>
<dbReference type="Pfam" id="PF03473">
    <property type="entry name" value="MOSC"/>
    <property type="match status" value="1"/>
</dbReference>
<dbReference type="InterPro" id="IPR052353">
    <property type="entry name" value="Benzoxazolinone_Detox_Enz"/>
</dbReference>
<dbReference type="GO" id="GO:0030170">
    <property type="term" value="F:pyridoxal phosphate binding"/>
    <property type="evidence" value="ECO:0007669"/>
    <property type="project" value="InterPro"/>
</dbReference>
<name>A0A418YA71_9GAMM</name>
<dbReference type="RefSeq" id="WP_119912263.1">
    <property type="nucleotide sequence ID" value="NZ_QZCH01000036.1"/>
</dbReference>
<comment type="caution">
    <text evidence="2">The sequence shown here is derived from an EMBL/GenBank/DDBJ whole genome shotgun (WGS) entry which is preliminary data.</text>
</comment>
<evidence type="ECO:0000313" key="3">
    <source>
        <dbReference type="Proteomes" id="UP000283255"/>
    </source>
</evidence>
<protein>
    <submittedName>
        <fullName evidence="2">MOSC domain-containing protein</fullName>
    </submittedName>
</protein>
<dbReference type="SUPFAM" id="SSF50800">
    <property type="entry name" value="PK beta-barrel domain-like"/>
    <property type="match status" value="1"/>
</dbReference>
<evidence type="ECO:0000313" key="2">
    <source>
        <dbReference type="EMBL" id="RJG39181.1"/>
    </source>
</evidence>
<dbReference type="PANTHER" id="PTHR30212:SF2">
    <property type="entry name" value="PROTEIN YIIM"/>
    <property type="match status" value="1"/>
</dbReference>
<evidence type="ECO:0000259" key="1">
    <source>
        <dbReference type="PROSITE" id="PS51340"/>
    </source>
</evidence>
<dbReference type="Gene3D" id="2.40.33.20">
    <property type="entry name" value="PK beta-barrel domain-like"/>
    <property type="match status" value="1"/>
</dbReference>
<reference evidence="2 3" key="2">
    <citation type="submission" date="2019-01" db="EMBL/GenBank/DDBJ databases">
        <title>Motilimonas pumilus sp. nov., isolated from the gut of sea cucumber (Apostichopus japonicus).</title>
        <authorList>
            <person name="Wang F.-Q."/>
            <person name="Ren L.-H."/>
            <person name="Lin Y.-W."/>
            <person name="Sun G.-H."/>
            <person name="Du Z.-J."/>
            <person name="Zhao J.-X."/>
            <person name="Liu X.-J."/>
            <person name="Liu L.-J."/>
        </authorList>
    </citation>
    <scope>NUCLEOTIDE SEQUENCE [LARGE SCALE GENOMIC DNA]</scope>
    <source>
        <strain evidence="2 3">PLHSC7-2</strain>
    </source>
</reference>
<dbReference type="AlphaFoldDB" id="A0A418YA71"/>